<evidence type="ECO:0000256" key="1">
    <source>
        <dbReference type="ARBA" id="ARBA00005564"/>
    </source>
</evidence>
<keyword evidence="2" id="KW-0119">Carbohydrate metabolism</keyword>
<dbReference type="InterPro" id="IPR050282">
    <property type="entry name" value="Cycloisomerase_2"/>
</dbReference>
<reference evidence="4" key="1">
    <citation type="journal article" date="2019" name="Int. J. Syst. Evol. Microbiol.">
        <title>The Global Catalogue of Microorganisms (GCM) 10K type strain sequencing project: providing services to taxonomists for standard genome sequencing and annotation.</title>
        <authorList>
            <consortium name="The Broad Institute Genomics Platform"/>
            <consortium name="The Broad Institute Genome Sequencing Center for Infectious Disease"/>
            <person name="Wu L."/>
            <person name="Ma J."/>
        </authorList>
    </citation>
    <scope>NUCLEOTIDE SEQUENCE [LARGE SCALE GENOMIC DNA]</scope>
    <source>
        <strain evidence="4">JCM 17498</strain>
    </source>
</reference>
<keyword evidence="4" id="KW-1185">Reference proteome</keyword>
<dbReference type="PANTHER" id="PTHR30344">
    <property type="entry name" value="6-PHOSPHOGLUCONOLACTONASE-RELATED"/>
    <property type="match status" value="1"/>
</dbReference>
<dbReference type="InterPro" id="IPR019405">
    <property type="entry name" value="Lactonase_7-beta_prop"/>
</dbReference>
<evidence type="ECO:0000256" key="2">
    <source>
        <dbReference type="ARBA" id="ARBA00022526"/>
    </source>
</evidence>
<dbReference type="InterPro" id="IPR011048">
    <property type="entry name" value="Haem_d1_sf"/>
</dbReference>
<comment type="caution">
    <text evidence="3">The sequence shown here is derived from an EMBL/GenBank/DDBJ whole genome shotgun (WGS) entry which is preliminary data.</text>
</comment>
<dbReference type="RefSeq" id="WP_344691302.1">
    <property type="nucleotide sequence ID" value="NZ_BAABBF010000001.1"/>
</dbReference>
<dbReference type="EMBL" id="BAABBF010000001">
    <property type="protein sequence ID" value="GAA3694336.1"/>
    <property type="molecule type" value="Genomic_DNA"/>
</dbReference>
<accession>A0ABP7CPS1</accession>
<dbReference type="InterPro" id="IPR006311">
    <property type="entry name" value="TAT_signal"/>
</dbReference>
<dbReference type="PANTHER" id="PTHR30344:SF1">
    <property type="entry name" value="6-PHOSPHOGLUCONOLACTONASE"/>
    <property type="match status" value="1"/>
</dbReference>
<proteinExistence type="inferred from homology"/>
<comment type="similarity">
    <text evidence="1">Belongs to the cycloisomerase 2 family.</text>
</comment>
<organism evidence="3 4">
    <name type="scientific">Sphingomonas cynarae</name>
    <dbReference type="NCBI Taxonomy" id="930197"/>
    <lineage>
        <taxon>Bacteria</taxon>
        <taxon>Pseudomonadati</taxon>
        <taxon>Pseudomonadota</taxon>
        <taxon>Alphaproteobacteria</taxon>
        <taxon>Sphingomonadales</taxon>
        <taxon>Sphingomonadaceae</taxon>
        <taxon>Sphingomonas</taxon>
    </lineage>
</organism>
<dbReference type="Pfam" id="PF10282">
    <property type="entry name" value="Lactonase"/>
    <property type="match status" value="1"/>
</dbReference>
<dbReference type="Proteomes" id="UP001500523">
    <property type="component" value="Unassembled WGS sequence"/>
</dbReference>
<evidence type="ECO:0000313" key="3">
    <source>
        <dbReference type="EMBL" id="GAA3694336.1"/>
    </source>
</evidence>
<sequence>MTDGTMAAMTRRTTLGGLGGLAAGLLLPGRATAARVRRMVAGTYTAEGGEGLYRLAHDAGTGRWTLAPAIRTIADASFAVRDRRGRWYAVAESDDGMVAAYGPGWQRLGDAPSGGGGPCHLAIDRAGRCLAVANYGGGSVGFLSLDRREGVAGRPTVFRHEGSGPDGDRQAGPHAHWVGFSPDQRWLHAVDLGADAIFAYPFDPRARVLALPQPAWRAPAGAGPRHLARHPRLPVAYVVCELSNQLITLDAGMDGRFATRSTVSTLPPGFSGASQAAHIAVDRAGQRLYVSNRGHDSIAVFVIEPTGEPRLAQHIGSGGHWPRIFVLVEDARQMLVGNERSGTITVLGIERDGTLSGSGSGSGSQQLTVPGVAFLGLD</sequence>
<dbReference type="SUPFAM" id="SSF51004">
    <property type="entry name" value="C-terminal (heme d1) domain of cytochrome cd1-nitrite reductase"/>
    <property type="match status" value="1"/>
</dbReference>
<evidence type="ECO:0000313" key="4">
    <source>
        <dbReference type="Proteomes" id="UP001500523"/>
    </source>
</evidence>
<dbReference type="InterPro" id="IPR015943">
    <property type="entry name" value="WD40/YVTN_repeat-like_dom_sf"/>
</dbReference>
<protein>
    <submittedName>
        <fullName evidence="3">Lactonase family protein</fullName>
    </submittedName>
</protein>
<keyword evidence="2" id="KW-0313">Glucose metabolism</keyword>
<dbReference type="PROSITE" id="PS51318">
    <property type="entry name" value="TAT"/>
    <property type="match status" value="1"/>
</dbReference>
<name>A0ABP7CPS1_9SPHN</name>
<gene>
    <name evidence="3" type="ORF">GCM10022268_01440</name>
</gene>
<dbReference type="Gene3D" id="2.130.10.10">
    <property type="entry name" value="YVTN repeat-like/Quinoprotein amine dehydrogenase"/>
    <property type="match status" value="1"/>
</dbReference>